<dbReference type="Proteomes" id="UP001151760">
    <property type="component" value="Unassembled WGS sequence"/>
</dbReference>
<gene>
    <name evidence="1" type="ORF">Tco_0936784</name>
</gene>
<comment type="caution">
    <text evidence="1">The sequence shown here is derived from an EMBL/GenBank/DDBJ whole genome shotgun (WGS) entry which is preliminary data.</text>
</comment>
<accession>A0ABQ5DD52</accession>
<evidence type="ECO:0000313" key="2">
    <source>
        <dbReference type="Proteomes" id="UP001151760"/>
    </source>
</evidence>
<reference evidence="1" key="2">
    <citation type="submission" date="2022-01" db="EMBL/GenBank/DDBJ databases">
        <authorList>
            <person name="Yamashiro T."/>
            <person name="Shiraishi A."/>
            <person name="Satake H."/>
            <person name="Nakayama K."/>
        </authorList>
    </citation>
    <scope>NUCLEOTIDE SEQUENCE</scope>
</reference>
<reference evidence="1" key="1">
    <citation type="journal article" date="2022" name="Int. J. Mol. Sci.">
        <title>Draft Genome of Tanacetum Coccineum: Genomic Comparison of Closely Related Tanacetum-Family Plants.</title>
        <authorList>
            <person name="Yamashiro T."/>
            <person name="Shiraishi A."/>
            <person name="Nakayama K."/>
            <person name="Satake H."/>
        </authorList>
    </citation>
    <scope>NUCLEOTIDE SEQUENCE</scope>
</reference>
<organism evidence="1 2">
    <name type="scientific">Tanacetum coccineum</name>
    <dbReference type="NCBI Taxonomy" id="301880"/>
    <lineage>
        <taxon>Eukaryota</taxon>
        <taxon>Viridiplantae</taxon>
        <taxon>Streptophyta</taxon>
        <taxon>Embryophyta</taxon>
        <taxon>Tracheophyta</taxon>
        <taxon>Spermatophyta</taxon>
        <taxon>Magnoliopsida</taxon>
        <taxon>eudicotyledons</taxon>
        <taxon>Gunneridae</taxon>
        <taxon>Pentapetalae</taxon>
        <taxon>asterids</taxon>
        <taxon>campanulids</taxon>
        <taxon>Asterales</taxon>
        <taxon>Asteraceae</taxon>
        <taxon>Asteroideae</taxon>
        <taxon>Anthemideae</taxon>
        <taxon>Anthemidinae</taxon>
        <taxon>Tanacetum</taxon>
    </lineage>
</organism>
<evidence type="ECO:0008006" key="3">
    <source>
        <dbReference type="Google" id="ProtNLM"/>
    </source>
</evidence>
<keyword evidence="2" id="KW-1185">Reference proteome</keyword>
<sequence>MASGDIDQDAEYALSKLLQIGTVAEYESEFVVLANRVSEISESLLTSFYISGLKLTLSIELLRARPTTLGGAFSLARIIEARLEAIAEKREQIIKKKADTILSLRSELASPEIKGSLDADEDIGIDEVSSAIDCVFHIGESNEVRSKFGEFSENKKSVIEVVMGGGEALGVYREKSRGAAEGERRVLCYVQGSKRLKKKKMEAAIQRRLWDPGIKSVFLRQHIEGNVVLKE</sequence>
<name>A0ABQ5DD52_9ASTR</name>
<evidence type="ECO:0000313" key="1">
    <source>
        <dbReference type="EMBL" id="GJT36919.1"/>
    </source>
</evidence>
<protein>
    <recommendedName>
        <fullName evidence="3">Retrotransposon gag domain-containing protein</fullName>
    </recommendedName>
</protein>
<proteinExistence type="predicted"/>
<dbReference type="EMBL" id="BQNB010015180">
    <property type="protein sequence ID" value="GJT36919.1"/>
    <property type="molecule type" value="Genomic_DNA"/>
</dbReference>